<gene>
    <name evidence="3" type="ORF">H0485_07920</name>
</gene>
<feature type="transmembrane region" description="Helical" evidence="2">
    <location>
        <begin position="99"/>
        <end position="119"/>
    </location>
</feature>
<feature type="transmembrane region" description="Helical" evidence="2">
    <location>
        <begin position="55"/>
        <end position="79"/>
    </location>
</feature>
<dbReference type="RefSeq" id="WP_226934833.1">
    <property type="nucleotide sequence ID" value="NZ_JACDXX010000006.1"/>
</dbReference>
<evidence type="ECO:0000256" key="1">
    <source>
        <dbReference type="SAM" id="MobiDB-lite"/>
    </source>
</evidence>
<evidence type="ECO:0000256" key="2">
    <source>
        <dbReference type="SAM" id="Phobius"/>
    </source>
</evidence>
<feature type="region of interest" description="Disordered" evidence="1">
    <location>
        <begin position="1"/>
        <end position="21"/>
    </location>
</feature>
<sequence length="155" mass="16300">MDPQTNDPHEEAQGPERPADSRAAPGLIGLISELASGLLRLLRDELSLAKLEARFALRAAALGLGLIAVALVLMLFAAAELLVAARAGLVWLGLSPGMAALSLGGGLLLLALLLIWLGARKLRLARIMAPRRLGLSPGDAGLARHLRARARDRSE</sequence>
<feature type="compositionally biased region" description="Basic and acidic residues" evidence="1">
    <location>
        <begin position="7"/>
        <end position="20"/>
    </location>
</feature>
<protein>
    <submittedName>
        <fullName evidence="3">Phage holin family protein</fullName>
    </submittedName>
</protein>
<organism evidence="3 4">
    <name type="scientific">Pseudogemmobacter faecipullorum</name>
    <dbReference type="NCBI Taxonomy" id="2755041"/>
    <lineage>
        <taxon>Bacteria</taxon>
        <taxon>Pseudomonadati</taxon>
        <taxon>Pseudomonadota</taxon>
        <taxon>Alphaproteobacteria</taxon>
        <taxon>Rhodobacterales</taxon>
        <taxon>Paracoccaceae</taxon>
        <taxon>Pseudogemmobacter</taxon>
    </lineage>
</organism>
<evidence type="ECO:0000313" key="3">
    <source>
        <dbReference type="EMBL" id="MCB5409924.1"/>
    </source>
</evidence>
<reference evidence="3 4" key="1">
    <citation type="submission" date="2020-07" db="EMBL/GenBank/DDBJ databases">
        <title>Pseudogemmobacter sp. nov., isolated from poultry manure in Taiwan.</title>
        <authorList>
            <person name="Lin S.-Y."/>
            <person name="Tang Y.-S."/>
            <person name="Young C.-C."/>
        </authorList>
    </citation>
    <scope>NUCLEOTIDE SEQUENCE [LARGE SCALE GENOMIC DNA]</scope>
    <source>
        <strain evidence="3 4">CC-YST710</strain>
    </source>
</reference>
<accession>A0ABS8CKK4</accession>
<name>A0ABS8CKK4_9RHOB</name>
<proteinExistence type="predicted"/>
<feature type="transmembrane region" description="Helical" evidence="2">
    <location>
        <begin position="23"/>
        <end position="43"/>
    </location>
</feature>
<evidence type="ECO:0000313" key="4">
    <source>
        <dbReference type="Proteomes" id="UP001198571"/>
    </source>
</evidence>
<keyword evidence="2" id="KW-0472">Membrane</keyword>
<keyword evidence="2" id="KW-1133">Transmembrane helix</keyword>
<keyword evidence="2" id="KW-0812">Transmembrane</keyword>
<dbReference type="Pfam" id="PF07332">
    <property type="entry name" value="Phage_holin_3_6"/>
    <property type="match status" value="1"/>
</dbReference>
<comment type="caution">
    <text evidence="3">The sequence shown here is derived from an EMBL/GenBank/DDBJ whole genome shotgun (WGS) entry which is preliminary data.</text>
</comment>
<dbReference type="Proteomes" id="UP001198571">
    <property type="component" value="Unassembled WGS sequence"/>
</dbReference>
<dbReference type="InterPro" id="IPR009937">
    <property type="entry name" value="Phage_holin_3_6"/>
</dbReference>
<keyword evidence="4" id="KW-1185">Reference proteome</keyword>
<dbReference type="EMBL" id="JACDXX010000006">
    <property type="protein sequence ID" value="MCB5409924.1"/>
    <property type="molecule type" value="Genomic_DNA"/>
</dbReference>